<comment type="subcellular location">
    <subcellularLocation>
        <location evidence="1 7">Cell membrane</location>
        <topology evidence="1 7">Multi-pass membrane protein</topology>
    </subcellularLocation>
</comment>
<name>A0A4R3KUH0_9SPHI</name>
<organism evidence="10 11">
    <name type="scientific">Anseongella ginsenosidimutans</name>
    <dbReference type="NCBI Taxonomy" id="496056"/>
    <lineage>
        <taxon>Bacteria</taxon>
        <taxon>Pseudomonadati</taxon>
        <taxon>Bacteroidota</taxon>
        <taxon>Sphingobacteriia</taxon>
        <taxon>Sphingobacteriales</taxon>
        <taxon>Sphingobacteriaceae</taxon>
        <taxon>Anseongella</taxon>
    </lineage>
</organism>
<dbReference type="EMBL" id="SMAD01000002">
    <property type="protein sequence ID" value="TCS89059.1"/>
    <property type="molecule type" value="Genomic_DNA"/>
</dbReference>
<evidence type="ECO:0000256" key="7">
    <source>
        <dbReference type="RuleBase" id="RU367016"/>
    </source>
</evidence>
<gene>
    <name evidence="10" type="ORF">EDD80_102251</name>
</gene>
<evidence type="ECO:0000259" key="9">
    <source>
        <dbReference type="Pfam" id="PF09335"/>
    </source>
</evidence>
<sequence>MREIWEFIQQLIHPLELLQSMGPFALAVLLLIIFAETGLFFGFFLPGDSLLFVSGMLCAEGSLVEGNVTLLILLISIAAILGDFVGYWFGRKTGPVIFKRDDTFFFRKKYVLQAKDFYDRYGGFAIVAGRFLPIIRTFAPIVAGVVGLDFKRFVFFNIFGAIIWATSMTLAGFFLGRIEFVQKNLEPIIVGIIVLSMIPLFRTFLKERKRKRELEKDIAAAEKEKEQSELKEFH</sequence>
<evidence type="ECO:0000313" key="10">
    <source>
        <dbReference type="EMBL" id="TCS89059.1"/>
    </source>
</evidence>
<evidence type="ECO:0000256" key="5">
    <source>
        <dbReference type="ARBA" id="ARBA00022989"/>
    </source>
</evidence>
<dbReference type="InterPro" id="IPR032816">
    <property type="entry name" value="VTT_dom"/>
</dbReference>
<dbReference type="InterPro" id="IPR032818">
    <property type="entry name" value="DedA-like"/>
</dbReference>
<keyword evidence="8" id="KW-0175">Coiled coil</keyword>
<dbReference type="PANTHER" id="PTHR30353">
    <property type="entry name" value="INNER MEMBRANE PROTEIN DEDA-RELATED"/>
    <property type="match status" value="1"/>
</dbReference>
<accession>A0A4R3KUH0</accession>
<evidence type="ECO:0000256" key="3">
    <source>
        <dbReference type="ARBA" id="ARBA00022475"/>
    </source>
</evidence>
<dbReference type="Proteomes" id="UP000295807">
    <property type="component" value="Unassembled WGS sequence"/>
</dbReference>
<keyword evidence="6 7" id="KW-0472">Membrane</keyword>
<keyword evidence="11" id="KW-1185">Reference proteome</keyword>
<evidence type="ECO:0000313" key="11">
    <source>
        <dbReference type="Proteomes" id="UP000295807"/>
    </source>
</evidence>
<evidence type="ECO:0000256" key="1">
    <source>
        <dbReference type="ARBA" id="ARBA00004651"/>
    </source>
</evidence>
<evidence type="ECO:0000256" key="8">
    <source>
        <dbReference type="SAM" id="Coils"/>
    </source>
</evidence>
<keyword evidence="4 7" id="KW-0812">Transmembrane</keyword>
<feature type="transmembrane region" description="Helical" evidence="7">
    <location>
        <begin position="70"/>
        <end position="90"/>
    </location>
</feature>
<dbReference type="GO" id="GO:0005886">
    <property type="term" value="C:plasma membrane"/>
    <property type="evidence" value="ECO:0007669"/>
    <property type="project" value="UniProtKB-SubCell"/>
</dbReference>
<proteinExistence type="inferred from homology"/>
<reference evidence="10 11" key="1">
    <citation type="submission" date="2019-03" db="EMBL/GenBank/DDBJ databases">
        <title>Genomic Encyclopedia of Type Strains, Phase IV (KMG-IV): sequencing the most valuable type-strain genomes for metagenomic binning, comparative biology and taxonomic classification.</title>
        <authorList>
            <person name="Goeker M."/>
        </authorList>
    </citation>
    <scope>NUCLEOTIDE SEQUENCE [LARGE SCALE GENOMIC DNA]</scope>
    <source>
        <strain evidence="10 11">DSM 21100</strain>
    </source>
</reference>
<evidence type="ECO:0000256" key="2">
    <source>
        <dbReference type="ARBA" id="ARBA00010792"/>
    </source>
</evidence>
<feature type="transmembrane region" description="Helical" evidence="7">
    <location>
        <begin position="21"/>
        <end position="45"/>
    </location>
</feature>
<dbReference type="RefSeq" id="WP_132128149.1">
    <property type="nucleotide sequence ID" value="NZ_SMAD01000002.1"/>
</dbReference>
<keyword evidence="3 7" id="KW-1003">Cell membrane</keyword>
<dbReference type="Pfam" id="PF09335">
    <property type="entry name" value="VTT_dom"/>
    <property type="match status" value="1"/>
</dbReference>
<dbReference type="AlphaFoldDB" id="A0A4R3KUH0"/>
<evidence type="ECO:0000256" key="6">
    <source>
        <dbReference type="ARBA" id="ARBA00023136"/>
    </source>
</evidence>
<comment type="similarity">
    <text evidence="2 7">Belongs to the DedA family.</text>
</comment>
<evidence type="ECO:0000256" key="4">
    <source>
        <dbReference type="ARBA" id="ARBA00022692"/>
    </source>
</evidence>
<feature type="coiled-coil region" evidence="8">
    <location>
        <begin position="204"/>
        <end position="231"/>
    </location>
</feature>
<feature type="domain" description="VTT" evidence="9">
    <location>
        <begin position="45"/>
        <end position="172"/>
    </location>
</feature>
<protein>
    <submittedName>
        <fullName evidence="10">Membrane-associated protein</fullName>
    </submittedName>
</protein>
<keyword evidence="5 7" id="KW-1133">Transmembrane helix</keyword>
<dbReference type="PANTHER" id="PTHR30353:SF0">
    <property type="entry name" value="TRANSMEMBRANE PROTEIN"/>
    <property type="match status" value="1"/>
</dbReference>
<comment type="caution">
    <text evidence="10">The sequence shown here is derived from an EMBL/GenBank/DDBJ whole genome shotgun (WGS) entry which is preliminary data.</text>
</comment>
<feature type="transmembrane region" description="Helical" evidence="7">
    <location>
        <begin position="187"/>
        <end position="205"/>
    </location>
</feature>
<dbReference type="OrthoDB" id="9813426at2"/>
<feature type="transmembrane region" description="Helical" evidence="7">
    <location>
        <begin position="153"/>
        <end position="175"/>
    </location>
</feature>